<dbReference type="Proteomes" id="UP001596528">
    <property type="component" value="Unassembled WGS sequence"/>
</dbReference>
<dbReference type="InterPro" id="IPR034015">
    <property type="entry name" value="M1_LTA4H"/>
</dbReference>
<accession>A0ABW2V395</accession>
<feature type="compositionally biased region" description="Low complexity" evidence="1">
    <location>
        <begin position="43"/>
        <end position="54"/>
    </location>
</feature>
<dbReference type="InterPro" id="IPR027268">
    <property type="entry name" value="Peptidase_M4/M1_CTD_sf"/>
</dbReference>
<dbReference type="InterPro" id="IPR014782">
    <property type="entry name" value="Peptidase_M1_dom"/>
</dbReference>
<reference evidence="4" key="1">
    <citation type="journal article" date="2019" name="Int. J. Syst. Evol. Microbiol.">
        <title>The Global Catalogue of Microorganisms (GCM) 10K type strain sequencing project: providing services to taxonomists for standard genome sequencing and annotation.</title>
        <authorList>
            <consortium name="The Broad Institute Genomics Platform"/>
            <consortium name="The Broad Institute Genome Sequencing Center for Infectious Disease"/>
            <person name="Wu L."/>
            <person name="Ma J."/>
        </authorList>
    </citation>
    <scope>NUCLEOTIDE SEQUENCE [LARGE SCALE GENOMIC DNA]</scope>
    <source>
        <strain evidence="4">JCM 18657</strain>
    </source>
</reference>
<evidence type="ECO:0000259" key="2">
    <source>
        <dbReference type="Pfam" id="PF01433"/>
    </source>
</evidence>
<evidence type="ECO:0000313" key="4">
    <source>
        <dbReference type="Proteomes" id="UP001596528"/>
    </source>
</evidence>
<protein>
    <submittedName>
        <fullName evidence="3">M1 family metallopeptidase</fullName>
        <ecNumber evidence="3">3.4.11.-</ecNumber>
    </submittedName>
</protein>
<organism evidence="3 4">
    <name type="scientific">Paenibacillus thermoaerophilus</name>
    <dbReference type="NCBI Taxonomy" id="1215385"/>
    <lineage>
        <taxon>Bacteria</taxon>
        <taxon>Bacillati</taxon>
        <taxon>Bacillota</taxon>
        <taxon>Bacilli</taxon>
        <taxon>Bacillales</taxon>
        <taxon>Paenibacillaceae</taxon>
        <taxon>Paenibacillus</taxon>
    </lineage>
</organism>
<dbReference type="EMBL" id="JBHTGQ010000011">
    <property type="protein sequence ID" value="MFC7749270.1"/>
    <property type="molecule type" value="Genomic_DNA"/>
</dbReference>
<proteinExistence type="predicted"/>
<dbReference type="GO" id="GO:0004177">
    <property type="term" value="F:aminopeptidase activity"/>
    <property type="evidence" value="ECO:0007669"/>
    <property type="project" value="UniProtKB-KW"/>
</dbReference>
<feature type="compositionally biased region" description="Pro residues" evidence="1">
    <location>
        <begin position="55"/>
        <end position="67"/>
    </location>
</feature>
<dbReference type="Pfam" id="PF01433">
    <property type="entry name" value="Peptidase_M1"/>
    <property type="match status" value="1"/>
</dbReference>
<keyword evidence="3" id="KW-0378">Hydrolase</keyword>
<keyword evidence="3" id="KW-0031">Aminopeptidase</keyword>
<evidence type="ECO:0000313" key="3">
    <source>
        <dbReference type="EMBL" id="MFC7749270.1"/>
    </source>
</evidence>
<keyword evidence="3" id="KW-0645">Protease</keyword>
<comment type="caution">
    <text evidence="3">The sequence shown here is derived from an EMBL/GenBank/DDBJ whole genome shotgun (WGS) entry which is preliminary data.</text>
</comment>
<dbReference type="Gene3D" id="1.10.390.10">
    <property type="entry name" value="Neutral Protease Domain 2"/>
    <property type="match status" value="1"/>
</dbReference>
<dbReference type="EC" id="3.4.11.-" evidence="3"/>
<feature type="domain" description="Peptidase M1 membrane alanine aminopeptidase" evidence="2">
    <location>
        <begin position="342"/>
        <end position="538"/>
    </location>
</feature>
<dbReference type="RefSeq" id="WP_211346342.1">
    <property type="nucleotide sequence ID" value="NZ_JBHTGQ010000011.1"/>
</dbReference>
<feature type="region of interest" description="Disordered" evidence="1">
    <location>
        <begin position="39"/>
        <end position="69"/>
    </location>
</feature>
<evidence type="ECO:0000256" key="1">
    <source>
        <dbReference type="SAM" id="MobiDB-lite"/>
    </source>
</evidence>
<name>A0ABW2V395_9BACL</name>
<keyword evidence="4" id="KW-1185">Reference proteome</keyword>
<dbReference type="PANTHER" id="PTHR45726:SF3">
    <property type="entry name" value="LEUKOTRIENE A-4 HYDROLASE"/>
    <property type="match status" value="1"/>
</dbReference>
<gene>
    <name evidence="3" type="ORF">ACFQWB_04845</name>
</gene>
<dbReference type="PANTHER" id="PTHR45726">
    <property type="entry name" value="LEUKOTRIENE A-4 HYDROLASE"/>
    <property type="match status" value="1"/>
</dbReference>
<sequence>MIRTIAKPYRLLLLLGLALAVTLIWTALNLRSGRDADTFALSGPGQPNAGQAPAPAVPKPQPTPKEPPLSERVAEYHIGVALDESDKSLTGAETLTWRNPGKKPVTELYFHLYPNAFASGKSTFMRESGGKLRGDKMPAGGYGQMEITSLKTSSGVDLTPHMHFVQPDDGNKDDKTLMRIVLPEPIPPGGKTTLQIAFRVKLPQAFARMGYSGDFVMAGQWFPKIAVYEPAGTRGRPDEGWSLHQYHGNSEFYSDFAIYSVNIKVPSRYIVASTGFQTKTATDDGRTKTYHFYADDVHDFAWAASPDFVYAEEKFSTPNIPGMRIKLYLDPAHRHLKDRYMAAAKKSLARYSEWFGTYPYQTLSIVVPPAGANGAGGMEYPTLVTAWGAGDPNPGFELERVVVHEIGHQYWYGMVASNEFEEAWLDEGFTSYAEDLVMETDYGVKSNLAMESSFITSPASLNRFAWNFKSHSHYADNVYTRAKLILVDIEKQIGRDTMRKVLRTYFQKWKFRHPTSREFQATLESVTKQNWQPYFDQYVYGDRMVDFSVDSIRSKKLPGDAEARGAETLYEHEVLIRNKGGTHSAVPIAFRFGDGTEQRQIWDGQGESIVYKFTYNSPLLNVQVDPDKTMVLENRHINNFMRTDVDRRQSVRWSLGLDKLAEALIRALAW</sequence>
<dbReference type="SUPFAM" id="SSF55486">
    <property type="entry name" value="Metalloproteases ('zincins'), catalytic domain"/>
    <property type="match status" value="1"/>
</dbReference>
<dbReference type="CDD" id="cd09604">
    <property type="entry name" value="M1_APN_like"/>
    <property type="match status" value="1"/>
</dbReference>